<evidence type="ECO:0000313" key="1">
    <source>
        <dbReference type="EMBL" id="SVC69362.1"/>
    </source>
</evidence>
<accession>A0A382PBR7</accession>
<dbReference type="EMBL" id="UINC01105432">
    <property type="protein sequence ID" value="SVC69362.1"/>
    <property type="molecule type" value="Genomic_DNA"/>
</dbReference>
<proteinExistence type="predicted"/>
<gene>
    <name evidence="1" type="ORF">METZ01_LOCUS322216</name>
</gene>
<dbReference type="AlphaFoldDB" id="A0A382PBR7"/>
<reference evidence="1" key="1">
    <citation type="submission" date="2018-05" db="EMBL/GenBank/DDBJ databases">
        <authorList>
            <person name="Lanie J.A."/>
            <person name="Ng W.-L."/>
            <person name="Kazmierczak K.M."/>
            <person name="Andrzejewski T.M."/>
            <person name="Davidsen T.M."/>
            <person name="Wayne K.J."/>
            <person name="Tettelin H."/>
            <person name="Glass J.I."/>
            <person name="Rusch D."/>
            <person name="Podicherti R."/>
            <person name="Tsui H.-C.T."/>
            <person name="Winkler M.E."/>
        </authorList>
    </citation>
    <scope>NUCLEOTIDE SEQUENCE</scope>
</reference>
<sequence>MGVFALNQNTGTNFTNFYLIGSEKSKVVGSLHFPSYWQLGTTRPSS</sequence>
<name>A0A382PBR7_9ZZZZ</name>
<organism evidence="1">
    <name type="scientific">marine metagenome</name>
    <dbReference type="NCBI Taxonomy" id="408172"/>
    <lineage>
        <taxon>unclassified sequences</taxon>
        <taxon>metagenomes</taxon>
        <taxon>ecological metagenomes</taxon>
    </lineage>
</organism>
<protein>
    <submittedName>
        <fullName evidence="1">Uncharacterized protein</fullName>
    </submittedName>
</protein>